<gene>
    <name evidence="1" type="ORF">SS50377_12277</name>
    <name evidence="2" type="ORF">SS50377_23004</name>
</gene>
<reference evidence="1 2" key="1">
    <citation type="journal article" date="2014" name="PLoS Genet.">
        <title>The Genome of Spironucleus salmonicida Highlights a Fish Pathogen Adapted to Fluctuating Environments.</title>
        <authorList>
            <person name="Xu F."/>
            <person name="Jerlstrom-Hultqvist J."/>
            <person name="Einarsson E."/>
            <person name="Astvaldsson A."/>
            <person name="Svard S.G."/>
            <person name="Andersson J.O."/>
        </authorList>
    </citation>
    <scope>NUCLEOTIDE SEQUENCE</scope>
    <source>
        <strain evidence="2">ATCC 50377</strain>
    </source>
</reference>
<evidence type="ECO:0000313" key="2">
    <source>
        <dbReference type="EMBL" id="KAH0575371.1"/>
    </source>
</evidence>
<sequence>MDNSVAADGSNNLQMKYINYSSLDNVKKLTNELRKEIDLFYPKQSPAQRVGHYFCKDIISIIGIVQTSIQKREKMVSSIKDSRESWQKYFPVSSRLDLSPFQVQEFIEKRQKQILSLQSELCLLKRRHDRLYGESVKLE</sequence>
<accession>V6LV52</accession>
<organism evidence="1">
    <name type="scientific">Spironucleus salmonicida</name>
    <dbReference type="NCBI Taxonomy" id="348837"/>
    <lineage>
        <taxon>Eukaryota</taxon>
        <taxon>Metamonada</taxon>
        <taxon>Diplomonadida</taxon>
        <taxon>Hexamitidae</taxon>
        <taxon>Hexamitinae</taxon>
        <taxon>Spironucleus</taxon>
    </lineage>
</organism>
<dbReference type="AlphaFoldDB" id="V6LV52"/>
<dbReference type="VEuPathDB" id="GiardiaDB:SS50377_23004"/>
<dbReference type="EMBL" id="AUWU02000003">
    <property type="protein sequence ID" value="KAH0575371.1"/>
    <property type="molecule type" value="Genomic_DNA"/>
</dbReference>
<dbReference type="Proteomes" id="UP000018208">
    <property type="component" value="Unassembled WGS sequence"/>
</dbReference>
<evidence type="ECO:0000313" key="1">
    <source>
        <dbReference type="EMBL" id="EST47586.1"/>
    </source>
</evidence>
<dbReference type="EMBL" id="KI546038">
    <property type="protein sequence ID" value="EST47586.1"/>
    <property type="molecule type" value="Genomic_DNA"/>
</dbReference>
<reference evidence="2" key="2">
    <citation type="submission" date="2020-12" db="EMBL/GenBank/DDBJ databases">
        <title>New Spironucleus salmonicida genome in near-complete chromosomes.</title>
        <authorList>
            <person name="Xu F."/>
            <person name="Kurt Z."/>
            <person name="Jimenez-Gonzalez A."/>
            <person name="Astvaldsson A."/>
            <person name="Andersson J.O."/>
            <person name="Svard S.G."/>
        </authorList>
    </citation>
    <scope>NUCLEOTIDE SEQUENCE</scope>
    <source>
        <strain evidence="2">ATCC 50377</strain>
    </source>
</reference>
<name>V6LV52_9EUKA</name>
<proteinExistence type="predicted"/>
<protein>
    <submittedName>
        <fullName evidence="1">Uncharacterized protein</fullName>
    </submittedName>
</protein>
<evidence type="ECO:0000313" key="3">
    <source>
        <dbReference type="Proteomes" id="UP000018208"/>
    </source>
</evidence>
<keyword evidence="3" id="KW-1185">Reference proteome</keyword>